<feature type="region of interest" description="Disordered" evidence="1">
    <location>
        <begin position="50"/>
        <end position="71"/>
    </location>
</feature>
<name>A0A8D8AYD7_CULPI</name>
<evidence type="ECO:0000313" key="2">
    <source>
        <dbReference type="EMBL" id="CAG6465811.1"/>
    </source>
</evidence>
<evidence type="ECO:0000256" key="1">
    <source>
        <dbReference type="SAM" id="MobiDB-lite"/>
    </source>
</evidence>
<sequence length="148" mass="16552">MLISHKSLSFSANSSFEFSSKSGAVFQMLQKHNPLSHLAPPSFAHKTKLLPLNTPRHTHSHSKRPPSPRKYIIRTPFFQPGRAAAVRSGGRLRGGRRAGRSPQQRGPLGQFRLQAGPRPLLVRRQGRDGAQSDVERGSWVAWIRKFIS</sequence>
<protein>
    <submittedName>
        <fullName evidence="2">(northern house mosquito) hypothetical protein</fullName>
    </submittedName>
</protein>
<organism evidence="2">
    <name type="scientific">Culex pipiens</name>
    <name type="common">House mosquito</name>
    <dbReference type="NCBI Taxonomy" id="7175"/>
    <lineage>
        <taxon>Eukaryota</taxon>
        <taxon>Metazoa</taxon>
        <taxon>Ecdysozoa</taxon>
        <taxon>Arthropoda</taxon>
        <taxon>Hexapoda</taxon>
        <taxon>Insecta</taxon>
        <taxon>Pterygota</taxon>
        <taxon>Neoptera</taxon>
        <taxon>Endopterygota</taxon>
        <taxon>Diptera</taxon>
        <taxon>Nematocera</taxon>
        <taxon>Culicoidea</taxon>
        <taxon>Culicidae</taxon>
        <taxon>Culicinae</taxon>
        <taxon>Culicini</taxon>
        <taxon>Culex</taxon>
        <taxon>Culex</taxon>
    </lineage>
</organism>
<proteinExistence type="predicted"/>
<feature type="compositionally biased region" description="Basic residues" evidence="1">
    <location>
        <begin position="56"/>
        <end position="67"/>
    </location>
</feature>
<reference evidence="2" key="1">
    <citation type="submission" date="2021-05" db="EMBL/GenBank/DDBJ databases">
        <authorList>
            <person name="Alioto T."/>
            <person name="Alioto T."/>
            <person name="Gomez Garrido J."/>
        </authorList>
    </citation>
    <scope>NUCLEOTIDE SEQUENCE</scope>
</reference>
<feature type="region of interest" description="Disordered" evidence="1">
    <location>
        <begin position="84"/>
        <end position="111"/>
    </location>
</feature>
<dbReference type="EMBL" id="HBUE01054305">
    <property type="protein sequence ID" value="CAG6465811.1"/>
    <property type="molecule type" value="Transcribed_RNA"/>
</dbReference>
<accession>A0A8D8AYD7</accession>
<dbReference type="AlphaFoldDB" id="A0A8D8AYD7"/>